<keyword evidence="13" id="KW-1185">Reference proteome</keyword>
<keyword evidence="6" id="KW-0271">Exosome</keyword>
<evidence type="ECO:0000256" key="10">
    <source>
        <dbReference type="SAM" id="MobiDB-lite"/>
    </source>
</evidence>
<dbReference type="SUPFAM" id="SSF55666">
    <property type="entry name" value="Ribonuclease PH domain 2-like"/>
    <property type="match status" value="1"/>
</dbReference>
<dbReference type="Gene3D" id="3.30.230.70">
    <property type="entry name" value="GHMP Kinase, N-terminal domain"/>
    <property type="match status" value="1"/>
</dbReference>
<evidence type="ECO:0000256" key="3">
    <source>
        <dbReference type="ARBA" id="ARBA00006678"/>
    </source>
</evidence>
<dbReference type="Proteomes" id="UP000037035">
    <property type="component" value="Unassembled WGS sequence"/>
</dbReference>
<sequence length="257" mass="28560">MIRNRHSRNCKTKPGLPRSVPSQHHYYHTKQKFLYLVLVPNIELGPMCCPKYRPGPPNQESQVLASRLKDILITSELVPLASLVIEPTKYVWVVYMDIVCLSNDGNLFDAIVTSAISALNAGKPSSPCSQHTHTHVNADMLCRDGMSAKIPRVRFDPERQEVVLASGPPAELVPVTRGPSLSAHTFAIMDDETILYDPTLFEEDMGHATLHLVLDHHREIRHLSFLPSPTASLPSLMPNLLDACLHIITSNPRPSDA</sequence>
<dbReference type="Pfam" id="PF01138">
    <property type="entry name" value="RNase_PH"/>
    <property type="match status" value="1"/>
</dbReference>
<dbReference type="GO" id="GO:0034475">
    <property type="term" value="P:U4 snRNA 3'-end processing"/>
    <property type="evidence" value="ECO:0007669"/>
    <property type="project" value="TreeGrafter"/>
</dbReference>
<dbReference type="EMBL" id="LAVV01006657">
    <property type="protein sequence ID" value="KNZ58893.1"/>
    <property type="molecule type" value="Genomic_DNA"/>
</dbReference>
<evidence type="ECO:0000256" key="4">
    <source>
        <dbReference type="ARBA" id="ARBA00022490"/>
    </source>
</evidence>
<name>A0A0L6VDT3_9BASI</name>
<keyword evidence="4" id="KW-0963">Cytoplasm</keyword>
<evidence type="ECO:0000256" key="6">
    <source>
        <dbReference type="ARBA" id="ARBA00022835"/>
    </source>
</evidence>
<dbReference type="GO" id="GO:0000467">
    <property type="term" value="P:exonucleolytic trimming to generate mature 3'-end of 5.8S rRNA from tricistronic rRNA transcript (SSU-rRNA, 5.8S rRNA, LSU-rRNA)"/>
    <property type="evidence" value="ECO:0007669"/>
    <property type="project" value="TreeGrafter"/>
</dbReference>
<feature type="region of interest" description="Disordered" evidence="10">
    <location>
        <begin position="1"/>
        <end position="22"/>
    </location>
</feature>
<organism evidence="12 13">
    <name type="scientific">Puccinia sorghi</name>
    <dbReference type="NCBI Taxonomy" id="27349"/>
    <lineage>
        <taxon>Eukaryota</taxon>
        <taxon>Fungi</taxon>
        <taxon>Dikarya</taxon>
        <taxon>Basidiomycota</taxon>
        <taxon>Pucciniomycotina</taxon>
        <taxon>Pucciniomycetes</taxon>
        <taxon>Pucciniales</taxon>
        <taxon>Pucciniaceae</taxon>
        <taxon>Puccinia</taxon>
    </lineage>
</organism>
<evidence type="ECO:0000256" key="2">
    <source>
        <dbReference type="ARBA" id="ARBA00004604"/>
    </source>
</evidence>
<proteinExistence type="inferred from homology"/>
<dbReference type="GO" id="GO:0034473">
    <property type="term" value="P:U1 snRNA 3'-end processing"/>
    <property type="evidence" value="ECO:0007669"/>
    <property type="project" value="TreeGrafter"/>
</dbReference>
<accession>A0A0L6VDT3</accession>
<evidence type="ECO:0000313" key="12">
    <source>
        <dbReference type="EMBL" id="KNZ58893.1"/>
    </source>
</evidence>
<evidence type="ECO:0000256" key="1">
    <source>
        <dbReference type="ARBA" id="ARBA00004496"/>
    </source>
</evidence>
<dbReference type="SUPFAM" id="SSF54211">
    <property type="entry name" value="Ribosomal protein S5 domain 2-like"/>
    <property type="match status" value="1"/>
</dbReference>
<dbReference type="GO" id="GO:0071038">
    <property type="term" value="P:TRAMP-dependent tRNA surveillance pathway"/>
    <property type="evidence" value="ECO:0007669"/>
    <property type="project" value="TreeGrafter"/>
</dbReference>
<dbReference type="GO" id="GO:0071028">
    <property type="term" value="P:nuclear mRNA surveillance"/>
    <property type="evidence" value="ECO:0007669"/>
    <property type="project" value="TreeGrafter"/>
</dbReference>
<dbReference type="OrthoDB" id="45882at2759"/>
<evidence type="ECO:0000256" key="5">
    <source>
        <dbReference type="ARBA" id="ARBA00022552"/>
    </source>
</evidence>
<dbReference type="InterPro" id="IPR036345">
    <property type="entry name" value="ExoRNase_PH_dom2_sf"/>
</dbReference>
<dbReference type="GO" id="GO:0035925">
    <property type="term" value="F:mRNA 3'-UTR AU-rich region binding"/>
    <property type="evidence" value="ECO:0007669"/>
    <property type="project" value="TreeGrafter"/>
</dbReference>
<dbReference type="GO" id="GO:0000176">
    <property type="term" value="C:nuclear exosome (RNase complex)"/>
    <property type="evidence" value="ECO:0007669"/>
    <property type="project" value="UniProtKB-ARBA"/>
</dbReference>
<evidence type="ECO:0000259" key="11">
    <source>
        <dbReference type="Pfam" id="PF01138"/>
    </source>
</evidence>
<dbReference type="PANTHER" id="PTHR11097:SF9">
    <property type="entry name" value="EXOSOME COMPLEX COMPONENT RRP43"/>
    <property type="match status" value="1"/>
</dbReference>
<evidence type="ECO:0000313" key="13">
    <source>
        <dbReference type="Proteomes" id="UP000037035"/>
    </source>
</evidence>
<dbReference type="InterPro" id="IPR020568">
    <property type="entry name" value="Ribosomal_Su5_D2-typ_SF"/>
</dbReference>
<comment type="caution">
    <text evidence="12">The sequence shown here is derived from an EMBL/GenBank/DDBJ whole genome shotgun (WGS) entry which is preliminary data.</text>
</comment>
<gene>
    <name evidence="12" type="ORF">VP01_1838g1</name>
</gene>
<reference evidence="12 13" key="1">
    <citation type="submission" date="2015-08" db="EMBL/GenBank/DDBJ databases">
        <title>Next Generation Sequencing and Analysis of the Genome of Puccinia sorghi L Schw, the Causal Agent of Maize Common Rust.</title>
        <authorList>
            <person name="Rochi L."/>
            <person name="Burguener G."/>
            <person name="Darino M."/>
            <person name="Turjanski A."/>
            <person name="Kreff E."/>
            <person name="Dieguez M.J."/>
            <person name="Sacco F."/>
        </authorList>
    </citation>
    <scope>NUCLEOTIDE SEQUENCE [LARGE SCALE GENOMIC DNA]</scope>
    <source>
        <strain evidence="12 13">RO10H11247</strain>
    </source>
</reference>
<dbReference type="GO" id="GO:0005730">
    <property type="term" value="C:nucleolus"/>
    <property type="evidence" value="ECO:0007669"/>
    <property type="project" value="UniProtKB-SubCell"/>
</dbReference>
<keyword evidence="7" id="KW-0694">RNA-binding</keyword>
<dbReference type="GO" id="GO:0071035">
    <property type="term" value="P:nuclear polyadenylation-dependent rRNA catabolic process"/>
    <property type="evidence" value="ECO:0007669"/>
    <property type="project" value="TreeGrafter"/>
</dbReference>
<dbReference type="GO" id="GO:0034476">
    <property type="term" value="P:U5 snRNA 3'-end processing"/>
    <property type="evidence" value="ECO:0007669"/>
    <property type="project" value="TreeGrafter"/>
</dbReference>
<dbReference type="InterPro" id="IPR050590">
    <property type="entry name" value="Exosome_comp_Rrp42_subfam"/>
</dbReference>
<evidence type="ECO:0000256" key="9">
    <source>
        <dbReference type="ARBA" id="ARBA00030617"/>
    </source>
</evidence>
<dbReference type="PANTHER" id="PTHR11097">
    <property type="entry name" value="EXOSOME COMPLEX EXONUCLEASE RIBOSOMAL RNA PROCESSING PROTEIN"/>
    <property type="match status" value="1"/>
</dbReference>
<dbReference type="InterPro" id="IPR001247">
    <property type="entry name" value="ExoRNase_PH_dom1"/>
</dbReference>
<comment type="subcellular location">
    <subcellularLocation>
        <location evidence="1">Cytoplasm</location>
    </subcellularLocation>
    <subcellularLocation>
        <location evidence="2">Nucleus</location>
        <location evidence="2">Nucleolus</location>
    </subcellularLocation>
</comment>
<feature type="compositionally biased region" description="Basic residues" evidence="10">
    <location>
        <begin position="1"/>
        <end position="11"/>
    </location>
</feature>
<dbReference type="InterPro" id="IPR027408">
    <property type="entry name" value="PNPase/RNase_PH_dom_sf"/>
</dbReference>
<protein>
    <recommendedName>
        <fullName evidence="9">Ribosomal RNA-processing protein 43</fullName>
    </recommendedName>
</protein>
<feature type="domain" description="Exoribonuclease phosphorolytic" evidence="11">
    <location>
        <begin position="36"/>
        <end position="120"/>
    </location>
</feature>
<evidence type="ECO:0000256" key="8">
    <source>
        <dbReference type="ARBA" id="ARBA00023242"/>
    </source>
</evidence>
<keyword evidence="5" id="KW-0698">rRNA processing</keyword>
<dbReference type="AlphaFoldDB" id="A0A0L6VDT3"/>
<comment type="similarity">
    <text evidence="3">Belongs to the RNase PH family.</text>
</comment>
<dbReference type="GO" id="GO:0016075">
    <property type="term" value="P:rRNA catabolic process"/>
    <property type="evidence" value="ECO:0007669"/>
    <property type="project" value="TreeGrafter"/>
</dbReference>
<keyword evidence="8" id="KW-0539">Nucleus</keyword>
<dbReference type="STRING" id="27349.A0A0L6VDT3"/>
<dbReference type="GO" id="GO:0000177">
    <property type="term" value="C:cytoplasmic exosome (RNase complex)"/>
    <property type="evidence" value="ECO:0007669"/>
    <property type="project" value="TreeGrafter"/>
</dbReference>
<dbReference type="VEuPathDB" id="FungiDB:VP01_1838g1"/>
<evidence type="ECO:0000256" key="7">
    <source>
        <dbReference type="ARBA" id="ARBA00022884"/>
    </source>
</evidence>